<dbReference type="PANTHER" id="PTHR43664:SF1">
    <property type="entry name" value="BETA-METHYLMALYL-COA DEHYDRATASE"/>
    <property type="match status" value="1"/>
</dbReference>
<dbReference type="Gene3D" id="3.10.129.10">
    <property type="entry name" value="Hotdog Thioesterase"/>
    <property type="match status" value="1"/>
</dbReference>
<protein>
    <submittedName>
        <fullName evidence="1">MaoC family dehydratase</fullName>
    </submittedName>
</protein>
<reference evidence="1" key="1">
    <citation type="submission" date="2022-02" db="EMBL/GenBank/DDBJ databases">
        <title>Coral-associated bacteria.</title>
        <authorList>
            <person name="Tang K."/>
            <person name="Wang X."/>
        </authorList>
    </citation>
    <scope>NUCLEOTIDE SEQUENCE</scope>
    <source>
        <strain evidence="1">SCSIO 43006</strain>
    </source>
</reference>
<proteinExistence type="predicted"/>
<name>A0ABY4VHV0_9GAMM</name>
<evidence type="ECO:0000313" key="2">
    <source>
        <dbReference type="Proteomes" id="UP001055658"/>
    </source>
</evidence>
<keyword evidence="2" id="KW-1185">Reference proteome</keyword>
<dbReference type="CDD" id="cd03451">
    <property type="entry name" value="FkbR2"/>
    <property type="match status" value="1"/>
</dbReference>
<dbReference type="EMBL" id="CP092418">
    <property type="protein sequence ID" value="USD22971.1"/>
    <property type="molecule type" value="Genomic_DNA"/>
</dbReference>
<sequence length="175" mass="20721">MDRYRFPAYIFLGNNRYRERYGLDFEDFKVGQVFRHRPGVTISQQDNVEECVNTFNQAMIHFDEYYAEHTEFKRPLINTTLIVQRLMGMIWKTYYRRKRIVEWGSIDMLAPVFGGDTLYAESEVLFVGANLKDSESGLIEILLSGSNQKQQKTCEIRCTMLLYKREHLPFSAKNY</sequence>
<dbReference type="SUPFAM" id="SSF54637">
    <property type="entry name" value="Thioesterase/thiol ester dehydrase-isomerase"/>
    <property type="match status" value="1"/>
</dbReference>
<dbReference type="Proteomes" id="UP001055658">
    <property type="component" value="Chromosome"/>
</dbReference>
<dbReference type="PANTHER" id="PTHR43664">
    <property type="entry name" value="MONOAMINE OXIDASE-RELATED"/>
    <property type="match status" value="1"/>
</dbReference>
<evidence type="ECO:0000313" key="1">
    <source>
        <dbReference type="EMBL" id="USD22971.1"/>
    </source>
</evidence>
<dbReference type="InterPro" id="IPR029069">
    <property type="entry name" value="HotDog_dom_sf"/>
</dbReference>
<organism evidence="1 2">
    <name type="scientific">Microbulbifer variabilis</name>
    <dbReference type="NCBI Taxonomy" id="266805"/>
    <lineage>
        <taxon>Bacteria</taxon>
        <taxon>Pseudomonadati</taxon>
        <taxon>Pseudomonadota</taxon>
        <taxon>Gammaproteobacteria</taxon>
        <taxon>Cellvibrionales</taxon>
        <taxon>Microbulbiferaceae</taxon>
        <taxon>Microbulbifer</taxon>
    </lineage>
</organism>
<dbReference type="InterPro" id="IPR052342">
    <property type="entry name" value="MCH/BMMD"/>
</dbReference>
<dbReference type="RefSeq" id="WP_252085324.1">
    <property type="nucleotide sequence ID" value="NZ_CP092418.1"/>
</dbReference>
<accession>A0ABY4VHV0</accession>
<gene>
    <name evidence="1" type="ORF">MJO52_07495</name>
</gene>